<dbReference type="STRING" id="375.BKD09_RS36410"/>
<dbReference type="Proteomes" id="UP000030377">
    <property type="component" value="Unassembled WGS sequence"/>
</dbReference>
<feature type="domain" description="PaaD zinc beta ribbon" evidence="2">
    <location>
        <begin position="116"/>
        <end position="165"/>
    </location>
</feature>
<dbReference type="SUPFAM" id="SSF117916">
    <property type="entry name" value="Fe-S cluster assembly (FSCA) domain-like"/>
    <property type="match status" value="1"/>
</dbReference>
<evidence type="ECO:0000313" key="3">
    <source>
        <dbReference type="EMBL" id="KGT78984.1"/>
    </source>
</evidence>
<proteinExistence type="predicted"/>
<dbReference type="InterPro" id="IPR002744">
    <property type="entry name" value="MIP18-like"/>
</dbReference>
<dbReference type="Pfam" id="PF01883">
    <property type="entry name" value="FeS_assembly_P"/>
    <property type="match status" value="1"/>
</dbReference>
<dbReference type="Gene3D" id="3.30.300.130">
    <property type="entry name" value="Fe-S cluster assembly (FSCA)"/>
    <property type="match status" value="1"/>
</dbReference>
<dbReference type="PANTHER" id="PTHR42831:SF3">
    <property type="entry name" value="1,2-PHENYLACETYL-COA EPOXIDASE, SUBUNIT D-RELATED"/>
    <property type="match status" value="1"/>
</dbReference>
<dbReference type="InterPro" id="IPR056572">
    <property type="entry name" value="Zn_ribbon_PaaD"/>
</dbReference>
<gene>
    <name evidence="3" type="ORF">MA20_16630</name>
</gene>
<dbReference type="NCBIfam" id="TIGR02159">
    <property type="entry name" value="PA_CoA_Oxy4"/>
    <property type="match status" value="1"/>
</dbReference>
<dbReference type="RefSeq" id="WP_028157118.1">
    <property type="nucleotide sequence ID" value="NZ_JANUDC010000001.1"/>
</dbReference>
<name>A0A0A3Y0B7_BRAJP</name>
<dbReference type="InterPro" id="IPR052339">
    <property type="entry name" value="Fe-S_Maturation_MIP18"/>
</dbReference>
<organism evidence="3 4">
    <name type="scientific">Bradyrhizobium japonicum</name>
    <dbReference type="NCBI Taxonomy" id="375"/>
    <lineage>
        <taxon>Bacteria</taxon>
        <taxon>Pseudomonadati</taxon>
        <taxon>Pseudomonadota</taxon>
        <taxon>Alphaproteobacteria</taxon>
        <taxon>Hyphomicrobiales</taxon>
        <taxon>Nitrobacteraceae</taxon>
        <taxon>Bradyrhizobium</taxon>
    </lineage>
</organism>
<dbReference type="InterPro" id="IPR034904">
    <property type="entry name" value="FSCA_dom_sf"/>
</dbReference>
<dbReference type="PANTHER" id="PTHR42831">
    <property type="entry name" value="FE-S PROTEIN MATURATION AUXILIARY FACTOR YITW"/>
    <property type="match status" value="1"/>
</dbReference>
<dbReference type="eggNOG" id="COG2151">
    <property type="taxonomic scope" value="Bacteria"/>
</dbReference>
<feature type="domain" description="MIP18 family-like" evidence="1">
    <location>
        <begin position="17"/>
        <end position="74"/>
    </location>
</feature>
<protein>
    <submittedName>
        <fullName evidence="3">Phenylacetate-CoA oxygenase</fullName>
    </submittedName>
</protein>
<accession>A0A0A3Y0B7</accession>
<sequence length="167" mass="18425">MVTVLERDSELRRRAWDAAAGVVDPEIPVLTIADLGVLREVVLDGDHVEVAITPTYSGCPAMNMIALEIELALERAGFRQPKVRTVLSPAWTTDWMSEEGRRKLHAYGIAPPQASSSRRALFGGQAVACPQCGSDKTELLSEFGSTSCKALWRCKACREPFDYFKCH</sequence>
<dbReference type="EMBL" id="JRPN01000014">
    <property type="protein sequence ID" value="KGT78984.1"/>
    <property type="molecule type" value="Genomic_DNA"/>
</dbReference>
<evidence type="ECO:0000259" key="2">
    <source>
        <dbReference type="Pfam" id="PF23451"/>
    </source>
</evidence>
<dbReference type="Pfam" id="PF23451">
    <property type="entry name" value="Zn_ribbon_PaaD"/>
    <property type="match status" value="1"/>
</dbReference>
<reference evidence="3 4" key="1">
    <citation type="submission" date="2014-09" db="EMBL/GenBank/DDBJ databases">
        <title>Draft genome of Bradyrhizobium japonicum Is-34.</title>
        <authorList>
            <person name="Tsurumaru H."/>
            <person name="Yamakawa T."/>
            <person name="Hashimoto S."/>
            <person name="Okizaki K."/>
            <person name="Kanesaki Y."/>
            <person name="Yoshikawa H."/>
            <person name="Yajima S."/>
        </authorList>
    </citation>
    <scope>NUCLEOTIDE SEQUENCE [LARGE SCALE GENOMIC DNA]</scope>
    <source>
        <strain evidence="3 4">Is-34</strain>
    </source>
</reference>
<comment type="caution">
    <text evidence="3">The sequence shown here is derived from an EMBL/GenBank/DDBJ whole genome shotgun (WGS) entry which is preliminary data.</text>
</comment>
<dbReference type="InterPro" id="IPR011883">
    <property type="entry name" value="PaaD-like"/>
</dbReference>
<evidence type="ECO:0000259" key="1">
    <source>
        <dbReference type="Pfam" id="PF01883"/>
    </source>
</evidence>
<evidence type="ECO:0000313" key="4">
    <source>
        <dbReference type="Proteomes" id="UP000030377"/>
    </source>
</evidence>
<dbReference type="AlphaFoldDB" id="A0A0A3Y0B7"/>